<evidence type="ECO:0000259" key="8">
    <source>
        <dbReference type="PROSITE" id="PS50011"/>
    </source>
</evidence>
<keyword evidence="3" id="KW-0808">Transferase</keyword>
<protein>
    <recommendedName>
        <fullName evidence="7">Cell division protein kinase 5</fullName>
    </recommendedName>
</protein>
<keyword evidence="10" id="KW-1185">Reference proteome</keyword>
<reference evidence="9 10" key="1">
    <citation type="submission" date="2015-09" db="EMBL/GenBank/DDBJ databases">
        <title>Draft genome of the parasitic nematode Teladorsagia circumcincta isolate WARC Sus (inbred).</title>
        <authorList>
            <person name="Mitreva M."/>
        </authorList>
    </citation>
    <scope>NUCLEOTIDE SEQUENCE [LARGE SCALE GENOMIC DNA]</scope>
    <source>
        <strain evidence="9 10">S</strain>
    </source>
</reference>
<dbReference type="Gene3D" id="1.10.510.10">
    <property type="entry name" value="Transferase(Phosphotransferase) domain 1"/>
    <property type="match status" value="1"/>
</dbReference>
<gene>
    <name evidence="9" type="ORF">TELCIR_22263</name>
</gene>
<dbReference type="PROSITE" id="PS50011">
    <property type="entry name" value="PROTEIN_KINASE_DOM"/>
    <property type="match status" value="1"/>
</dbReference>
<dbReference type="AlphaFoldDB" id="A0A2G9TEN0"/>
<evidence type="ECO:0000256" key="2">
    <source>
        <dbReference type="ARBA" id="ARBA00022527"/>
    </source>
</evidence>
<dbReference type="Proteomes" id="UP000230423">
    <property type="component" value="Unassembled WGS sequence"/>
</dbReference>
<evidence type="ECO:0000256" key="6">
    <source>
        <dbReference type="ARBA" id="ARBA00022840"/>
    </source>
</evidence>
<dbReference type="PANTHER" id="PTHR24056">
    <property type="entry name" value="CELL DIVISION PROTEIN KINASE"/>
    <property type="match status" value="1"/>
</dbReference>
<evidence type="ECO:0000256" key="3">
    <source>
        <dbReference type="ARBA" id="ARBA00022679"/>
    </source>
</evidence>
<evidence type="ECO:0000256" key="5">
    <source>
        <dbReference type="ARBA" id="ARBA00022777"/>
    </source>
</evidence>
<evidence type="ECO:0000313" key="9">
    <source>
        <dbReference type="EMBL" id="PIO56338.1"/>
    </source>
</evidence>
<keyword evidence="2" id="KW-0723">Serine/threonine-protein kinase</keyword>
<keyword evidence="6" id="KW-0067">ATP-binding</keyword>
<comment type="similarity">
    <text evidence="1">Belongs to the protein kinase superfamily. CMGC Ser/Thr protein kinase family. CDC2/CDKX subfamily.</text>
</comment>
<dbReference type="SMART" id="SM00220">
    <property type="entry name" value="S_TKc"/>
    <property type="match status" value="1"/>
</dbReference>
<dbReference type="GO" id="GO:0005634">
    <property type="term" value="C:nucleus"/>
    <property type="evidence" value="ECO:0007669"/>
    <property type="project" value="TreeGrafter"/>
</dbReference>
<accession>A0A2G9TEN0</accession>
<feature type="domain" description="Protein kinase" evidence="8">
    <location>
        <begin position="1"/>
        <end position="141"/>
    </location>
</feature>
<evidence type="ECO:0000313" key="10">
    <source>
        <dbReference type="Proteomes" id="UP000230423"/>
    </source>
</evidence>
<dbReference type="Gene3D" id="3.30.200.20">
    <property type="entry name" value="Phosphorylase Kinase, domain 1"/>
    <property type="match status" value="1"/>
</dbReference>
<name>A0A2G9TEN0_TELCI</name>
<dbReference type="GO" id="GO:0005737">
    <property type="term" value="C:cytoplasm"/>
    <property type="evidence" value="ECO:0007669"/>
    <property type="project" value="TreeGrafter"/>
</dbReference>
<dbReference type="PROSITE" id="PS00108">
    <property type="entry name" value="PROTEIN_KINASE_ST"/>
    <property type="match status" value="1"/>
</dbReference>
<organism evidence="9 10">
    <name type="scientific">Teladorsagia circumcincta</name>
    <name type="common">Brown stomach worm</name>
    <name type="synonym">Ostertagia circumcincta</name>
    <dbReference type="NCBI Taxonomy" id="45464"/>
    <lineage>
        <taxon>Eukaryota</taxon>
        <taxon>Metazoa</taxon>
        <taxon>Ecdysozoa</taxon>
        <taxon>Nematoda</taxon>
        <taxon>Chromadorea</taxon>
        <taxon>Rhabditida</taxon>
        <taxon>Rhabditina</taxon>
        <taxon>Rhabditomorpha</taxon>
        <taxon>Strongyloidea</taxon>
        <taxon>Trichostrongylidae</taxon>
        <taxon>Teladorsagia</taxon>
    </lineage>
</organism>
<dbReference type="GO" id="GO:0051402">
    <property type="term" value="P:neuron apoptotic process"/>
    <property type="evidence" value="ECO:0007669"/>
    <property type="project" value="TreeGrafter"/>
</dbReference>
<feature type="non-terminal residue" evidence="9">
    <location>
        <position position="1"/>
    </location>
</feature>
<dbReference type="GO" id="GO:0048489">
    <property type="term" value="P:synaptic vesicle transport"/>
    <property type="evidence" value="ECO:0007669"/>
    <property type="project" value="TreeGrafter"/>
</dbReference>
<dbReference type="GO" id="GO:0005524">
    <property type="term" value="F:ATP binding"/>
    <property type="evidence" value="ECO:0007669"/>
    <property type="project" value="UniProtKB-KW"/>
</dbReference>
<proteinExistence type="inferred from homology"/>
<dbReference type="InterPro" id="IPR000719">
    <property type="entry name" value="Prot_kinase_dom"/>
</dbReference>
<dbReference type="OrthoDB" id="1732493at2759"/>
<evidence type="ECO:0000256" key="4">
    <source>
        <dbReference type="ARBA" id="ARBA00022741"/>
    </source>
</evidence>
<keyword evidence="5" id="KW-0418">Kinase</keyword>
<dbReference type="Pfam" id="PF00069">
    <property type="entry name" value="Pkinase"/>
    <property type="match status" value="1"/>
</dbReference>
<dbReference type="GO" id="GO:0004693">
    <property type="term" value="F:cyclin-dependent protein serine/threonine kinase activity"/>
    <property type="evidence" value="ECO:0007669"/>
    <property type="project" value="TreeGrafter"/>
</dbReference>
<dbReference type="EMBL" id="KZ378157">
    <property type="protein sequence ID" value="PIO56338.1"/>
    <property type="molecule type" value="Genomic_DNA"/>
</dbReference>
<dbReference type="GO" id="GO:0007409">
    <property type="term" value="P:axonogenesis"/>
    <property type="evidence" value="ECO:0007669"/>
    <property type="project" value="TreeGrafter"/>
</dbReference>
<evidence type="ECO:0000256" key="7">
    <source>
        <dbReference type="ARBA" id="ARBA00041295"/>
    </source>
</evidence>
<sequence>GVPSSALREICILRELKHRNVVRLYDVIYSESKLTLVFEYCDQDLKKFFDSLNGHIDQQVQHLSMVSIHSIEPEELSLKIQMAKSLMLQLLRGLAFCHAHHVLHRDLKPQNLLINSNGQLKLADFGLARAFGVPVRCYSAE</sequence>
<dbReference type="SUPFAM" id="SSF56112">
    <property type="entry name" value="Protein kinase-like (PK-like)"/>
    <property type="match status" value="1"/>
</dbReference>
<feature type="non-terminal residue" evidence="9">
    <location>
        <position position="141"/>
    </location>
</feature>
<dbReference type="InterPro" id="IPR008271">
    <property type="entry name" value="Ser/Thr_kinase_AS"/>
</dbReference>
<dbReference type="PANTHER" id="PTHR24056:SF46">
    <property type="entry name" value="CYCLIN-DEPENDENT KINASE 5"/>
    <property type="match status" value="1"/>
</dbReference>
<keyword evidence="4" id="KW-0547">Nucleotide-binding</keyword>
<dbReference type="InterPro" id="IPR050108">
    <property type="entry name" value="CDK"/>
</dbReference>
<evidence type="ECO:0000256" key="1">
    <source>
        <dbReference type="ARBA" id="ARBA00006485"/>
    </source>
</evidence>
<dbReference type="InterPro" id="IPR011009">
    <property type="entry name" value="Kinase-like_dom_sf"/>
</dbReference>